<keyword evidence="3" id="KW-1185">Reference proteome</keyword>
<dbReference type="SUPFAM" id="SSF51658">
    <property type="entry name" value="Xylose isomerase-like"/>
    <property type="match status" value="1"/>
</dbReference>
<dbReference type="InterPro" id="IPR050312">
    <property type="entry name" value="IolE/XylAMocC-like"/>
</dbReference>
<feature type="domain" description="Xylose isomerase-like TIM barrel" evidence="1">
    <location>
        <begin position="77"/>
        <end position="294"/>
    </location>
</feature>
<evidence type="ECO:0000259" key="1">
    <source>
        <dbReference type="Pfam" id="PF01261"/>
    </source>
</evidence>
<reference evidence="2 3" key="1">
    <citation type="submission" date="2019-04" db="EMBL/GenBank/DDBJ databases">
        <title>Isolation and culture of sulfate reducing bacteria from the cold seep of the South China Sea.</title>
        <authorList>
            <person name="Sun C."/>
            <person name="Liu R."/>
        </authorList>
    </citation>
    <scope>NUCLEOTIDE SEQUENCE [LARGE SCALE GENOMIC DNA]</scope>
    <source>
        <strain evidence="2 3">CS1</strain>
    </source>
</reference>
<evidence type="ECO:0000313" key="3">
    <source>
        <dbReference type="Proteomes" id="UP000503251"/>
    </source>
</evidence>
<dbReference type="EMBL" id="CP039543">
    <property type="protein sequence ID" value="QJT10193.1"/>
    <property type="molecule type" value="Genomic_DNA"/>
</dbReference>
<dbReference type="Proteomes" id="UP000503251">
    <property type="component" value="Chromosome"/>
</dbReference>
<organism evidence="2 3">
    <name type="scientific">Oceanidesulfovibrio marinus</name>
    <dbReference type="NCBI Taxonomy" id="370038"/>
    <lineage>
        <taxon>Bacteria</taxon>
        <taxon>Pseudomonadati</taxon>
        <taxon>Thermodesulfobacteriota</taxon>
        <taxon>Desulfovibrionia</taxon>
        <taxon>Desulfovibrionales</taxon>
        <taxon>Desulfovibrionaceae</taxon>
        <taxon>Oceanidesulfovibrio</taxon>
    </lineage>
</organism>
<keyword evidence="2" id="KW-0413">Isomerase</keyword>
<dbReference type="PANTHER" id="PTHR12110">
    <property type="entry name" value="HYDROXYPYRUVATE ISOMERASE"/>
    <property type="match status" value="1"/>
</dbReference>
<dbReference type="GO" id="GO:0016853">
    <property type="term" value="F:isomerase activity"/>
    <property type="evidence" value="ECO:0007669"/>
    <property type="project" value="UniProtKB-KW"/>
</dbReference>
<proteinExistence type="predicted"/>
<protein>
    <submittedName>
        <fullName evidence="2">Sugar phosphate isomerase/epimerase</fullName>
    </submittedName>
</protein>
<dbReference type="InterPro" id="IPR036237">
    <property type="entry name" value="Xyl_isomerase-like_sf"/>
</dbReference>
<dbReference type="Gene3D" id="3.20.20.150">
    <property type="entry name" value="Divalent-metal-dependent TIM barrel enzymes"/>
    <property type="match status" value="1"/>
</dbReference>
<sequence>MYCFLALPLRRMAVDPNWLEGFLEARILFDKVMSEPMLASRDSSAPDCSDDIDGDSTVAPPTLMPEIGIDAHTGQRLGLAWCRGLAARLEDNGLECAVHLPFLDLHPASLDNNILLGTRQSLERAIEFASLLSPSHLIAHSGFDPGQHKEDEYEEYLGRSKETWLELLRQWHNHPPLHIENTYELDPEPLRDLVTILHSKKVGICFDAGHWNSFSRGSGRRDMDRWLKVLAPYIRHLHLHDNDGTGDLHLGVGTGNIPWHQLTGCLRRLGIMPGCTLEPRGEAALRASLSYLRSRQDIFGSLMYSRCVPAGRRQGDDLRSSMEP</sequence>
<gene>
    <name evidence="2" type="ORF">E8L03_15195</name>
</gene>
<evidence type="ECO:0000313" key="2">
    <source>
        <dbReference type="EMBL" id="QJT10193.1"/>
    </source>
</evidence>
<name>A0ABX6NJI6_9BACT</name>
<dbReference type="Pfam" id="PF01261">
    <property type="entry name" value="AP_endonuc_2"/>
    <property type="match status" value="1"/>
</dbReference>
<accession>A0ABX6NJI6</accession>
<dbReference type="InterPro" id="IPR013022">
    <property type="entry name" value="Xyl_isomerase-like_TIM-brl"/>
</dbReference>